<feature type="compositionally biased region" description="Low complexity" evidence="1">
    <location>
        <begin position="125"/>
        <end position="152"/>
    </location>
</feature>
<reference evidence="2 3" key="1">
    <citation type="submission" date="2015-10" db="EMBL/GenBank/DDBJ databases">
        <title>Draft genome sequence of Streptomyces corchorusii DSM 40340, type strain for the species Streptomyces corchorusii.</title>
        <authorList>
            <person name="Ruckert C."/>
            <person name="Winkler A."/>
            <person name="Kalinowski J."/>
            <person name="Kampfer P."/>
            <person name="Glaeser S."/>
        </authorList>
    </citation>
    <scope>NUCLEOTIDE SEQUENCE [LARGE SCALE GENOMIC DNA]</scope>
    <source>
        <strain evidence="2 3">DSM 40340</strain>
    </source>
</reference>
<accession>A0A101QIY1</accession>
<feature type="compositionally biased region" description="Basic and acidic residues" evidence="1">
    <location>
        <begin position="59"/>
        <end position="78"/>
    </location>
</feature>
<comment type="caution">
    <text evidence="2">The sequence shown here is derived from an EMBL/GenBank/DDBJ whole genome shotgun (WGS) entry which is preliminary data.</text>
</comment>
<dbReference type="EMBL" id="LMWP01000009">
    <property type="protein sequence ID" value="KUN30768.1"/>
    <property type="molecule type" value="Genomic_DNA"/>
</dbReference>
<protein>
    <submittedName>
        <fullName evidence="2">Uncharacterized protein</fullName>
    </submittedName>
</protein>
<feature type="compositionally biased region" description="Low complexity" evidence="1">
    <location>
        <begin position="216"/>
        <end position="235"/>
    </location>
</feature>
<feature type="region of interest" description="Disordered" evidence="1">
    <location>
        <begin position="211"/>
        <end position="280"/>
    </location>
</feature>
<proteinExistence type="predicted"/>
<gene>
    <name evidence="2" type="ORF">AQJ11_11200</name>
</gene>
<name>A0A101QIY1_STRCK</name>
<feature type="compositionally biased region" description="Gly residues" evidence="1">
    <location>
        <begin position="260"/>
        <end position="280"/>
    </location>
</feature>
<feature type="region of interest" description="Disordered" evidence="1">
    <location>
        <begin position="1"/>
        <end position="30"/>
    </location>
</feature>
<feature type="region of interest" description="Disordered" evidence="1">
    <location>
        <begin position="58"/>
        <end position="85"/>
    </location>
</feature>
<evidence type="ECO:0000313" key="3">
    <source>
        <dbReference type="Proteomes" id="UP000053398"/>
    </source>
</evidence>
<dbReference type="AlphaFoldDB" id="A0A101QIY1"/>
<organism evidence="2 3">
    <name type="scientific">Streptomyces corchorusii</name>
    <name type="common">Streptomyces chibaensis</name>
    <dbReference type="NCBI Taxonomy" id="1903"/>
    <lineage>
        <taxon>Bacteria</taxon>
        <taxon>Bacillati</taxon>
        <taxon>Actinomycetota</taxon>
        <taxon>Actinomycetes</taxon>
        <taxon>Kitasatosporales</taxon>
        <taxon>Streptomycetaceae</taxon>
        <taxon>Streptomyces</taxon>
    </lineage>
</organism>
<keyword evidence="3" id="KW-1185">Reference proteome</keyword>
<feature type="region of interest" description="Disordered" evidence="1">
    <location>
        <begin position="111"/>
        <end position="162"/>
    </location>
</feature>
<evidence type="ECO:0000313" key="2">
    <source>
        <dbReference type="EMBL" id="KUN30768.1"/>
    </source>
</evidence>
<evidence type="ECO:0000256" key="1">
    <source>
        <dbReference type="SAM" id="MobiDB-lite"/>
    </source>
</evidence>
<dbReference type="RefSeq" id="WP_059262934.1">
    <property type="nucleotide sequence ID" value="NZ_KQ948354.1"/>
</dbReference>
<dbReference type="Proteomes" id="UP000053398">
    <property type="component" value="Unassembled WGS sequence"/>
</dbReference>
<sequence>MGERHSGGLTGRRRAHPGGPVATPDPAGASGLEARLAAALRADRVDAEAERSAVAAFRAARDAGAHDARTRARDDWRPGRPAPARRSLRTTLSVVLASLTLGGVAVAAIGSAGSGTHADDRSRSPRSTRPAASTPPVSAAATAAGPSATAPADRPGRPPTARDTLAHCRAYTRAGDRGGALEATAWQRLVTAAGGPEKVAAYCAARMERKRGGNEGNASTSPNSGNPGNSGNSGNTGNGEDKGGGGQGSAGAGNSTEGNSAGGKAAGGDSSGGKPGTSRR</sequence>